<feature type="domain" description="Reverse transcriptase" evidence="8">
    <location>
        <begin position="67"/>
        <end position="277"/>
    </location>
</feature>
<keyword evidence="2" id="KW-0548">Nucleotidyltransferase</keyword>
<evidence type="ECO:0000256" key="4">
    <source>
        <dbReference type="ARBA" id="ARBA00022842"/>
    </source>
</evidence>
<proteinExistence type="inferred from homology"/>
<reference evidence="9 10" key="1">
    <citation type="journal article" date="2002" name="Genome Res.">
        <title>The genome of Methanosarcina acetivorans reveals extensive metabolic and physiological diversity.</title>
        <authorList>
            <person name="Galagan J.E."/>
            <person name="Nusbaum C."/>
            <person name="Roy A."/>
            <person name="Endrizzi M.G."/>
            <person name="Macdonald P."/>
            <person name="FitzHugh W."/>
            <person name="Calvo S."/>
            <person name="Engels R."/>
            <person name="Smirnov S."/>
            <person name="Atnoor D."/>
            <person name="Brown A."/>
            <person name="Allen N."/>
            <person name="Naylor J."/>
            <person name="Stange-Thomann N."/>
            <person name="DeArellano K."/>
            <person name="Johnson R."/>
            <person name="Linton L."/>
            <person name="McEwan P."/>
            <person name="McKernan K."/>
            <person name="Talamas J."/>
            <person name="Tirrell A."/>
            <person name="Ye W."/>
            <person name="Zimmer A."/>
            <person name="Barber R.D."/>
            <person name="Cann I."/>
            <person name="Graham D.E."/>
            <person name="Grahame D.A."/>
            <person name="Guss A."/>
            <person name="Hedderich R."/>
            <person name="Ingram-Smith C."/>
            <person name="Kuettner C.H."/>
            <person name="Krzycki J.A."/>
            <person name="Leigh J.A."/>
            <person name="Li W."/>
            <person name="Liu J."/>
            <person name="Mukhopadhyay B."/>
            <person name="Reeve J.N."/>
            <person name="Smith K."/>
            <person name="Springer T.A."/>
            <person name="Umayam L.A."/>
            <person name="White O."/>
            <person name="White R.H."/>
            <person name="de Macario E.C."/>
            <person name="Ferry J.G."/>
            <person name="Jarrell K.F."/>
            <person name="Jing H."/>
            <person name="Macario A.J.L."/>
            <person name="Paulsen I."/>
            <person name="Pritchett M."/>
            <person name="Sowers K.R."/>
            <person name="Swanson R.V."/>
            <person name="Zinder S.H."/>
            <person name="Lander E."/>
            <person name="Metcalf W.W."/>
            <person name="Birren B."/>
        </authorList>
    </citation>
    <scope>NUCLEOTIDE SEQUENCE [LARGE SCALE GENOMIC DNA]</scope>
    <source>
        <strain evidence="10">ATCC 35395 / DSM 2834 / JCM 12185 / C2A</strain>
    </source>
</reference>
<dbReference type="Proteomes" id="UP000002487">
    <property type="component" value="Chromosome"/>
</dbReference>
<dbReference type="Pfam" id="PF00078">
    <property type="entry name" value="RVT_1"/>
    <property type="match status" value="1"/>
</dbReference>
<dbReference type="PRINTS" id="PR00866">
    <property type="entry name" value="RNADNAPOLMS"/>
</dbReference>
<dbReference type="InterPro" id="IPR051083">
    <property type="entry name" value="GrpII_Intron_Splice-Mob/Def"/>
</dbReference>
<dbReference type="HOGENOM" id="CLU_503103_0_0_2"/>
<evidence type="ECO:0000256" key="1">
    <source>
        <dbReference type="ARBA" id="ARBA00022679"/>
    </source>
</evidence>
<name>Q8TP23_METAC</name>
<evidence type="ECO:0000259" key="8">
    <source>
        <dbReference type="PROSITE" id="PS50878"/>
    </source>
</evidence>
<dbReference type="CDD" id="cd03487">
    <property type="entry name" value="RT_Bac_retron_II"/>
    <property type="match status" value="1"/>
</dbReference>
<dbReference type="KEGG" id="mac:MA_2102"/>
<evidence type="ECO:0000256" key="7">
    <source>
        <dbReference type="ARBA" id="ARBA00048173"/>
    </source>
</evidence>
<keyword evidence="5" id="KW-0051">Antiviral defense</keyword>
<protein>
    <recommendedName>
        <fullName evidence="8">Reverse transcriptase domain-containing protein</fullName>
    </recommendedName>
</protein>
<dbReference type="SUPFAM" id="SSF56672">
    <property type="entry name" value="DNA/RNA polymerases"/>
    <property type="match status" value="1"/>
</dbReference>
<evidence type="ECO:0000313" key="10">
    <source>
        <dbReference type="Proteomes" id="UP000002487"/>
    </source>
</evidence>
<dbReference type="GO" id="GO:0003964">
    <property type="term" value="F:RNA-directed DNA polymerase activity"/>
    <property type="evidence" value="ECO:0007669"/>
    <property type="project" value="UniProtKB-EC"/>
</dbReference>
<evidence type="ECO:0000256" key="5">
    <source>
        <dbReference type="ARBA" id="ARBA00023118"/>
    </source>
</evidence>
<evidence type="ECO:0000256" key="2">
    <source>
        <dbReference type="ARBA" id="ARBA00022695"/>
    </source>
</evidence>
<dbReference type="InterPro" id="IPR000477">
    <property type="entry name" value="RT_dom"/>
</dbReference>
<dbReference type="NCBIfam" id="NF038233">
    <property type="entry name" value="retron_St85_RT"/>
    <property type="match status" value="1"/>
</dbReference>
<gene>
    <name evidence="9" type="ordered locus">MA_2102</name>
</gene>
<dbReference type="InterPro" id="IPR000123">
    <property type="entry name" value="Reverse_transcriptase_msDNA"/>
</dbReference>
<evidence type="ECO:0000256" key="6">
    <source>
        <dbReference type="ARBA" id="ARBA00034120"/>
    </source>
</evidence>
<dbReference type="GO" id="GO:0051607">
    <property type="term" value="P:defense response to virus"/>
    <property type="evidence" value="ECO:0007669"/>
    <property type="project" value="UniProtKB-KW"/>
</dbReference>
<dbReference type="AlphaFoldDB" id="Q8TP23"/>
<evidence type="ECO:0000313" key="9">
    <source>
        <dbReference type="EMBL" id="AAM05501.1"/>
    </source>
</evidence>
<dbReference type="GO" id="GO:0046872">
    <property type="term" value="F:metal ion binding"/>
    <property type="evidence" value="ECO:0007669"/>
    <property type="project" value="UniProtKB-KW"/>
</dbReference>
<dbReference type="GO" id="GO:0003723">
    <property type="term" value="F:RNA binding"/>
    <property type="evidence" value="ECO:0007669"/>
    <property type="project" value="InterPro"/>
</dbReference>
<dbReference type="PANTHER" id="PTHR34047:SF7">
    <property type="entry name" value="RNA-DIRECTED DNA POLYMERASE"/>
    <property type="match status" value="1"/>
</dbReference>
<keyword evidence="1" id="KW-0808">Transferase</keyword>
<keyword evidence="10" id="KW-1185">Reference proteome</keyword>
<accession>Q8TP23</accession>
<dbReference type="InParanoid" id="Q8TP23"/>
<dbReference type="InterPro" id="IPR043502">
    <property type="entry name" value="DNA/RNA_pol_sf"/>
</dbReference>
<dbReference type="PANTHER" id="PTHR34047">
    <property type="entry name" value="NUCLEAR INTRON MATURASE 1, MITOCHONDRIAL-RELATED"/>
    <property type="match status" value="1"/>
</dbReference>
<dbReference type="EnsemblBacteria" id="AAM05501">
    <property type="protein sequence ID" value="AAM05501"/>
    <property type="gene ID" value="MA_2102"/>
</dbReference>
<sequence>MVSVENKLTEDEKLQILFKNYTEEGIIPNLTEEEYEEQFKSFKRLKSKNLPYIYDINHFCKLTNSSLKQVNLFLSNKKKGYITFKLPKKNGDFREINAPSKKMKYIQRWILDNILYKLNSGDYAHGFIPGKTIFTNAKVHVNQDLVLGVDIKDFFPSINFRSVYYVFKSAGYTKKIAWTLADLCTYHWKLPQGAPTSPMLANLVALKLDKKIAKYCARRNFRYSRYADDVTISGSYKLPMHKEKIIGIIEDDGFVVNHEKTRMFSKGSRQKVTGLVVNDKVSIGRNKKKNLKAIVNNIQTNGPVAENRSNDPFFRERIFGHLGCANAVDPEFATPLIESLKKIDWSEYNEHIKEIKESEINTNQLKRVSKTILVKFDELGFFTKIVELPEGAFTEEFKKQLNNLKEKCSTKIHGVEACSDCLDVKNEIYKKCMKYIIGHYTGTTGGHHHGHEIYDMKATTEFYGDTIAVAFVMKSSDISDKNERRKNTDSENSTFRQFFKCTCYEDLDLISIVTNFNLNNELCEELKIMMRNNNKAKEKDQFYCLIMRDEMKRILYDFNKNCG</sequence>
<comment type="similarity">
    <text evidence="6">Belongs to the bacterial reverse transcriptase family.</text>
</comment>
<comment type="catalytic activity">
    <reaction evidence="7">
        <text>DNA(n) + a 2'-deoxyribonucleoside 5'-triphosphate = DNA(n+1) + diphosphate</text>
        <dbReference type="Rhea" id="RHEA:22508"/>
        <dbReference type="Rhea" id="RHEA-COMP:17339"/>
        <dbReference type="Rhea" id="RHEA-COMP:17340"/>
        <dbReference type="ChEBI" id="CHEBI:33019"/>
        <dbReference type="ChEBI" id="CHEBI:61560"/>
        <dbReference type="ChEBI" id="CHEBI:173112"/>
        <dbReference type="EC" id="2.7.7.49"/>
    </reaction>
</comment>
<dbReference type="EMBL" id="AE010299">
    <property type="protein sequence ID" value="AAM05501.1"/>
    <property type="molecule type" value="Genomic_DNA"/>
</dbReference>
<keyword evidence="4" id="KW-0460">Magnesium</keyword>
<organism evidence="9 10">
    <name type="scientific">Methanosarcina acetivorans (strain ATCC 35395 / DSM 2834 / JCM 12185 / C2A)</name>
    <dbReference type="NCBI Taxonomy" id="188937"/>
    <lineage>
        <taxon>Archaea</taxon>
        <taxon>Methanobacteriati</taxon>
        <taxon>Methanobacteriota</taxon>
        <taxon>Stenosarchaea group</taxon>
        <taxon>Methanomicrobia</taxon>
        <taxon>Methanosarcinales</taxon>
        <taxon>Methanosarcinaceae</taxon>
        <taxon>Methanosarcina</taxon>
    </lineage>
</organism>
<evidence type="ECO:0000256" key="3">
    <source>
        <dbReference type="ARBA" id="ARBA00022723"/>
    </source>
</evidence>
<keyword evidence="3" id="KW-0479">Metal-binding</keyword>
<dbReference type="PROSITE" id="PS50878">
    <property type="entry name" value="RT_POL"/>
    <property type="match status" value="1"/>
</dbReference>